<sequence>MKSVDRKDADECFSPVVMIRSTGMADHYCLDPLDPHGESEVFVVFEGRYPNIRLLSVINQNRDDILSDLVEEQRRDLIREIGAFYRPPLTARTATA</sequence>
<reference evidence="1" key="1">
    <citation type="submission" date="2019-12" db="EMBL/GenBank/DDBJ databases">
        <authorList>
            <person name="Cremers G."/>
        </authorList>
    </citation>
    <scope>NUCLEOTIDE SEQUENCE</scope>
    <source>
        <strain evidence="1">Mbul1</strain>
    </source>
</reference>
<protein>
    <submittedName>
        <fullName evidence="1">Uncharacterized protein</fullName>
    </submittedName>
</protein>
<dbReference type="AlphaFoldDB" id="A0A679JBY0"/>
<proteinExistence type="predicted"/>
<dbReference type="EMBL" id="LR743504">
    <property type="protein sequence ID" value="CAA2105317.1"/>
    <property type="molecule type" value="Genomic_DNA"/>
</dbReference>
<name>A0A679JBY0_9HYPH</name>
<accession>A0A679JBY0</accession>
<organism evidence="1">
    <name type="scientific">Methylobacterium bullatum</name>
    <dbReference type="NCBI Taxonomy" id="570505"/>
    <lineage>
        <taxon>Bacteria</taxon>
        <taxon>Pseudomonadati</taxon>
        <taxon>Pseudomonadota</taxon>
        <taxon>Alphaproteobacteria</taxon>
        <taxon>Hyphomicrobiales</taxon>
        <taxon>Methylobacteriaceae</taxon>
        <taxon>Methylobacterium</taxon>
    </lineage>
</organism>
<gene>
    <name evidence="1" type="ORF">MBUL_03132</name>
</gene>
<evidence type="ECO:0000313" key="1">
    <source>
        <dbReference type="EMBL" id="CAA2105317.1"/>
    </source>
</evidence>